<evidence type="ECO:0000313" key="4">
    <source>
        <dbReference type="EMBL" id="BCZ48723.1"/>
    </source>
</evidence>
<dbReference type="PROSITE" id="PS50111">
    <property type="entry name" value="CHEMOTAXIS_TRANSDUC_2"/>
    <property type="match status" value="1"/>
</dbReference>
<dbReference type="RefSeq" id="WP_311196387.1">
    <property type="nucleotide sequence ID" value="NZ_AP024849.1"/>
</dbReference>
<dbReference type="PANTHER" id="PTHR32089">
    <property type="entry name" value="METHYL-ACCEPTING CHEMOTAXIS PROTEIN MCPB"/>
    <property type="match status" value="1"/>
</dbReference>
<dbReference type="SUPFAM" id="SSF58104">
    <property type="entry name" value="Methyl-accepting chemotaxis protein (MCP) signaling domain"/>
    <property type="match status" value="1"/>
</dbReference>
<proteinExistence type="predicted"/>
<dbReference type="Gene3D" id="1.10.287.950">
    <property type="entry name" value="Methyl-accepting chemotaxis protein"/>
    <property type="match status" value="1"/>
</dbReference>
<dbReference type="Pfam" id="PF00015">
    <property type="entry name" value="MCPsignal"/>
    <property type="match status" value="1"/>
</dbReference>
<organism evidence="4 5">
    <name type="scientific">Clostridium gelidum</name>
    <dbReference type="NCBI Taxonomy" id="704125"/>
    <lineage>
        <taxon>Bacteria</taxon>
        <taxon>Bacillati</taxon>
        <taxon>Bacillota</taxon>
        <taxon>Clostridia</taxon>
        <taxon>Eubacteriales</taxon>
        <taxon>Clostridiaceae</taxon>
        <taxon>Clostridium</taxon>
    </lineage>
</organism>
<keyword evidence="5" id="KW-1185">Reference proteome</keyword>
<dbReference type="InterPro" id="IPR004089">
    <property type="entry name" value="MCPsignal_dom"/>
</dbReference>
<protein>
    <recommendedName>
        <fullName evidence="3">Methyl-accepting transducer domain-containing protein</fullName>
    </recommendedName>
</protein>
<gene>
    <name evidence="4" type="ORF">psyc5s11_47900</name>
</gene>
<dbReference type="EMBL" id="AP024849">
    <property type="protein sequence ID" value="BCZ48723.1"/>
    <property type="molecule type" value="Genomic_DNA"/>
</dbReference>
<evidence type="ECO:0000256" key="1">
    <source>
        <dbReference type="ARBA" id="ARBA00023224"/>
    </source>
</evidence>
<name>A0ABM7TBG9_9CLOT</name>
<evidence type="ECO:0000313" key="5">
    <source>
        <dbReference type="Proteomes" id="UP000824633"/>
    </source>
</evidence>
<keyword evidence="1 2" id="KW-0807">Transducer</keyword>
<dbReference type="Proteomes" id="UP000824633">
    <property type="component" value="Chromosome"/>
</dbReference>
<evidence type="ECO:0000256" key="2">
    <source>
        <dbReference type="PROSITE-ProRule" id="PRU00284"/>
    </source>
</evidence>
<dbReference type="PANTHER" id="PTHR32089:SF112">
    <property type="entry name" value="LYSOZYME-LIKE PROTEIN-RELATED"/>
    <property type="match status" value="1"/>
</dbReference>
<sequence>MKQKESKEIFLNVYDSVSKLSAEIQEVASTSQQLTTFVEGISVFSGETYNKVLDLDDILQVMENIAKQSNLLALNAAIEAARAGDFGRGFSVVAKEMGKLATLSKESVKNVNTSLNSMIKSIESMACQISEISTSIEAQTTATEKIAATSQDILELMQHLADISRVSSSEDDLNK</sequence>
<accession>A0ABM7TBG9</accession>
<dbReference type="SMART" id="SM00283">
    <property type="entry name" value="MA"/>
    <property type="match status" value="1"/>
</dbReference>
<reference evidence="5" key="1">
    <citation type="submission" date="2021-07" db="EMBL/GenBank/DDBJ databases">
        <title>Complete genome sequencing of a Clostridium isolate.</title>
        <authorList>
            <person name="Ueki A."/>
            <person name="Tonouchi A."/>
        </authorList>
    </citation>
    <scope>NUCLEOTIDE SEQUENCE [LARGE SCALE GENOMIC DNA]</scope>
    <source>
        <strain evidence="5">C5S11</strain>
    </source>
</reference>
<evidence type="ECO:0000259" key="3">
    <source>
        <dbReference type="PROSITE" id="PS50111"/>
    </source>
</evidence>
<feature type="domain" description="Methyl-accepting transducer" evidence="3">
    <location>
        <begin position="54"/>
        <end position="175"/>
    </location>
</feature>